<keyword evidence="1" id="KW-0812">Transmembrane</keyword>
<protein>
    <submittedName>
        <fullName evidence="3">Uncharacterized protein</fullName>
    </submittedName>
</protein>
<dbReference type="EMBL" id="PCWN01000007">
    <property type="protein sequence ID" value="PIR03962.1"/>
    <property type="molecule type" value="Genomic_DNA"/>
</dbReference>
<organism evidence="3 4">
    <name type="scientific">Candidatus Magasanikbacteria bacterium CG11_big_fil_rev_8_21_14_0_20_39_34</name>
    <dbReference type="NCBI Taxonomy" id="1974653"/>
    <lineage>
        <taxon>Bacteria</taxon>
        <taxon>Candidatus Magasanikiibacteriota</taxon>
    </lineage>
</organism>
<accession>A0A2H0N4Z6</accession>
<name>A0A2H0N4Z6_9BACT</name>
<keyword evidence="1" id="KW-1133">Transmembrane helix</keyword>
<evidence type="ECO:0000313" key="3">
    <source>
        <dbReference type="EMBL" id="PIR03962.1"/>
    </source>
</evidence>
<gene>
    <name evidence="3" type="ORF">COV59_02145</name>
</gene>
<evidence type="ECO:0000313" key="4">
    <source>
        <dbReference type="Proteomes" id="UP000229600"/>
    </source>
</evidence>
<reference evidence="3 4" key="1">
    <citation type="submission" date="2017-09" db="EMBL/GenBank/DDBJ databases">
        <title>Depth-based differentiation of microbial function through sediment-hosted aquifers and enrichment of novel symbionts in the deep terrestrial subsurface.</title>
        <authorList>
            <person name="Probst A.J."/>
            <person name="Ladd B."/>
            <person name="Jarett J.K."/>
            <person name="Geller-Mcgrath D.E."/>
            <person name="Sieber C.M."/>
            <person name="Emerson J.B."/>
            <person name="Anantharaman K."/>
            <person name="Thomas B.C."/>
            <person name="Malmstrom R."/>
            <person name="Stieglmeier M."/>
            <person name="Klingl A."/>
            <person name="Woyke T."/>
            <person name="Ryan C.M."/>
            <person name="Banfield J.F."/>
        </authorList>
    </citation>
    <scope>NUCLEOTIDE SEQUENCE [LARGE SCALE GENOMIC DNA]</scope>
    <source>
        <strain evidence="3">CG11_big_fil_rev_8_21_14_0_20_39_34</strain>
    </source>
</reference>
<dbReference type="AlphaFoldDB" id="A0A2H0N4Z6"/>
<proteinExistence type="predicted"/>
<evidence type="ECO:0000256" key="2">
    <source>
        <dbReference type="SAM" id="SignalP"/>
    </source>
</evidence>
<dbReference type="Proteomes" id="UP000229600">
    <property type="component" value="Unassembled WGS sequence"/>
</dbReference>
<sequence length="163" mass="18415">MKNVKILSVLFIISLTIIPNVTHAVTCRPSYDDDSYCKAHGYQLTGNDGCTAGTCIFPDGSSCLSTDFYDGNCGREFKKELACTENGERVPSYRECCDGQKLFHIGPGGFATWRTCESNFIYYSTKLLRAWPLILVTTFLLCIPFIIYKVKKKNKKKFGKYQL</sequence>
<keyword evidence="2" id="KW-0732">Signal</keyword>
<feature type="signal peptide" evidence="2">
    <location>
        <begin position="1"/>
        <end position="24"/>
    </location>
</feature>
<keyword evidence="1" id="KW-0472">Membrane</keyword>
<feature type="chain" id="PRO_5013729015" evidence="2">
    <location>
        <begin position="25"/>
        <end position="163"/>
    </location>
</feature>
<comment type="caution">
    <text evidence="3">The sequence shown here is derived from an EMBL/GenBank/DDBJ whole genome shotgun (WGS) entry which is preliminary data.</text>
</comment>
<feature type="transmembrane region" description="Helical" evidence="1">
    <location>
        <begin position="130"/>
        <end position="148"/>
    </location>
</feature>
<evidence type="ECO:0000256" key="1">
    <source>
        <dbReference type="SAM" id="Phobius"/>
    </source>
</evidence>